<reference evidence="1" key="1">
    <citation type="submission" date="2022-08" db="EMBL/GenBank/DDBJ databases">
        <authorList>
            <person name="Kallberg Y."/>
            <person name="Tangrot J."/>
            <person name="Rosling A."/>
        </authorList>
    </citation>
    <scope>NUCLEOTIDE SEQUENCE</scope>
    <source>
        <strain evidence="1">Wild A</strain>
    </source>
</reference>
<evidence type="ECO:0000313" key="1">
    <source>
        <dbReference type="EMBL" id="CAI2181803.1"/>
    </source>
</evidence>
<organism evidence="1 2">
    <name type="scientific">Funneliformis geosporum</name>
    <dbReference type="NCBI Taxonomy" id="1117311"/>
    <lineage>
        <taxon>Eukaryota</taxon>
        <taxon>Fungi</taxon>
        <taxon>Fungi incertae sedis</taxon>
        <taxon>Mucoromycota</taxon>
        <taxon>Glomeromycotina</taxon>
        <taxon>Glomeromycetes</taxon>
        <taxon>Glomerales</taxon>
        <taxon>Glomeraceae</taxon>
        <taxon>Funneliformis</taxon>
    </lineage>
</organism>
<dbReference type="AlphaFoldDB" id="A0A9W4WYI3"/>
<dbReference type="Proteomes" id="UP001153678">
    <property type="component" value="Unassembled WGS sequence"/>
</dbReference>
<proteinExistence type="predicted"/>
<accession>A0A9W4WYI3</accession>
<comment type="caution">
    <text evidence="1">The sequence shown here is derived from an EMBL/GenBank/DDBJ whole genome shotgun (WGS) entry which is preliminary data.</text>
</comment>
<sequence length="58" mass="6811">MRVVASRFIEEQHGFVVYRQDTSIIIPELLHKNGFCIRMNFQSSVIKNIENLFNEGQL</sequence>
<gene>
    <name evidence="1" type="ORF">FWILDA_LOCUS10266</name>
</gene>
<evidence type="ECO:0000313" key="2">
    <source>
        <dbReference type="Proteomes" id="UP001153678"/>
    </source>
</evidence>
<keyword evidence="2" id="KW-1185">Reference proteome</keyword>
<protein>
    <submittedName>
        <fullName evidence="1">5238_t:CDS:1</fullName>
    </submittedName>
</protein>
<name>A0A9W4WYI3_9GLOM</name>
<dbReference type="EMBL" id="CAMKVN010002604">
    <property type="protein sequence ID" value="CAI2181803.1"/>
    <property type="molecule type" value="Genomic_DNA"/>
</dbReference>